<dbReference type="EMBL" id="JBDKXB010000028">
    <property type="protein sequence ID" value="MEY6433787.1"/>
    <property type="molecule type" value="Genomic_DNA"/>
</dbReference>
<evidence type="ECO:0000313" key="1">
    <source>
        <dbReference type="EMBL" id="MEY6433787.1"/>
    </source>
</evidence>
<organism evidence="1 2">
    <name type="scientific">Thioalkalicoccus limnaeus</name>
    <dbReference type="NCBI Taxonomy" id="120681"/>
    <lineage>
        <taxon>Bacteria</taxon>
        <taxon>Pseudomonadati</taxon>
        <taxon>Pseudomonadota</taxon>
        <taxon>Gammaproteobacteria</taxon>
        <taxon>Chromatiales</taxon>
        <taxon>Chromatiaceae</taxon>
        <taxon>Thioalkalicoccus</taxon>
    </lineage>
</organism>
<dbReference type="Proteomes" id="UP001564408">
    <property type="component" value="Unassembled WGS sequence"/>
</dbReference>
<gene>
    <name evidence="1" type="ORF">ABC977_15385</name>
</gene>
<dbReference type="RefSeq" id="WP_369668172.1">
    <property type="nucleotide sequence ID" value="NZ_JBDKXB010000028.1"/>
</dbReference>
<name>A0ABV4BGY2_9GAMM</name>
<comment type="caution">
    <text evidence="1">The sequence shown here is derived from an EMBL/GenBank/DDBJ whole genome shotgun (WGS) entry which is preliminary data.</text>
</comment>
<evidence type="ECO:0000313" key="2">
    <source>
        <dbReference type="Proteomes" id="UP001564408"/>
    </source>
</evidence>
<reference evidence="1 2" key="1">
    <citation type="submission" date="2024-05" db="EMBL/GenBank/DDBJ databases">
        <title>Genome Sequence and Characterization of the New Strain Purple Sulfur Bacterium of Genus Thioalkalicoccus.</title>
        <authorList>
            <person name="Bryantseva I.A."/>
            <person name="Kyndt J.A."/>
            <person name="Imhoff J.F."/>
        </authorList>
    </citation>
    <scope>NUCLEOTIDE SEQUENCE [LARGE SCALE GENOMIC DNA]</scope>
    <source>
        <strain evidence="1 2">Um2</strain>
    </source>
</reference>
<protein>
    <submittedName>
        <fullName evidence="1">Uncharacterized protein</fullName>
    </submittedName>
</protein>
<sequence>MNSRNNPTFRARLWATLERFVDEVPYGTRRYRWRLLQEQARESAIRQRERTKPTR</sequence>
<proteinExistence type="predicted"/>
<keyword evidence="2" id="KW-1185">Reference proteome</keyword>
<accession>A0ABV4BGY2</accession>